<protein>
    <submittedName>
        <fullName evidence="5">Type I secretion C-terminal target domain-containing protein</fullName>
    </submittedName>
</protein>
<dbReference type="GO" id="GO:0005576">
    <property type="term" value="C:extracellular region"/>
    <property type="evidence" value="ECO:0007669"/>
    <property type="project" value="UniProtKB-SubCell"/>
</dbReference>
<dbReference type="InterPro" id="IPR019960">
    <property type="entry name" value="T1SS_VCA0849"/>
</dbReference>
<evidence type="ECO:0000313" key="5">
    <source>
        <dbReference type="EMBL" id="MCF0266956.1"/>
    </source>
</evidence>
<dbReference type="PANTHER" id="PTHR38340:SF1">
    <property type="entry name" value="S-LAYER PROTEIN"/>
    <property type="match status" value="1"/>
</dbReference>
<reference evidence="5" key="1">
    <citation type="submission" date="2021-07" db="EMBL/GenBank/DDBJ databases">
        <authorList>
            <person name="Fernandez M."/>
            <person name="Pereira P."/>
            <person name="Torres Tejerizo G.A."/>
            <person name="Gonzalez P."/>
            <person name="Agostini E."/>
        </authorList>
    </citation>
    <scope>NUCLEOTIDE SEQUENCE</scope>
    <source>
        <strain evidence="5">SFC 500-1A</strain>
    </source>
</reference>
<accession>A0A8X8GLD9</accession>
<organism evidence="5 6">
    <name type="scientific">Acinetobacter guillouiae</name>
    <name type="common">Acinetobacter genomosp. 11</name>
    <dbReference type="NCBI Taxonomy" id="106649"/>
    <lineage>
        <taxon>Bacteria</taxon>
        <taxon>Pseudomonadati</taxon>
        <taxon>Pseudomonadota</taxon>
        <taxon>Gammaproteobacteria</taxon>
        <taxon>Moraxellales</taxon>
        <taxon>Moraxellaceae</taxon>
        <taxon>Acinetobacter</taxon>
    </lineage>
</organism>
<dbReference type="Gene3D" id="2.60.40.10">
    <property type="entry name" value="Immunoglobulins"/>
    <property type="match status" value="1"/>
</dbReference>
<evidence type="ECO:0000313" key="6">
    <source>
        <dbReference type="Proteomes" id="UP000887320"/>
    </source>
</evidence>
<sequence>PTFVSATVGLLGTTLTLTYNELLDFNLLHLPAAGSFAVTVGGQSVTVTGVVVAGNNVVLSLATVVTAGQPVTVAYTDPTAGNDINAIQDLVGNDAASLPVTTVTNDSAVLDTTAPTFVSATVGLLGTTLTLTYNELLDLNPLHLPTAGSFTVTVGGQVVTVTGVAVVGNNVVLTLGTAVTVGQAVTVAYTDPTAGNDLNAIQDLVGNDAATLPVTTVTNSSAVPDITPPVFVSGTVGTSGTVLTLTYNEALDSVHLPTTGSFVVMVGGQAVTVSGVAVVGSNVVLTLATAIATGQTVRVGYTDPTILNDVNAIQDLAGNDAATLSLTSVTNASLIPPAPIILSAQDNFGIAANLYSNDSTDDTTPTLFGTAQANSVVTIYVDGTQVGTANADVNGHWSYTPTLSIATHTITATAKDTLGNTSINSDAFVVNVIAPITESNPTVLLKQGALLGLVEANVLGLIKLDNQPLVAIDANNDLKKVIINTTTLINLGSWTYSDNLAKILGLTVTSTASIIGGSEITITAANGGTISNATMVEFLATVHNSQLLGLGLATTTSVKAWDSRSDLSVESGIGFSKVAVTSLLDIKLLSGAASNYYDTALGYDQSLNINNVRIYGSDNAETIKGGAGDDILRGGAGNDILIGNAGNDWLEGGKGNDTLTGGAGSDTAVYRLLVSNDATGGNGTDTWTDFHKGNVSTDTEADKIDIRGLLDYNTVNMGNISQYVFTTYDAVNNKTVVQIDRDGSGGTYVKSDLLILEHVNTTLEELLQNHQLIF</sequence>
<dbReference type="InterPro" id="IPR001343">
    <property type="entry name" value="Hemolysn_Ca-bd"/>
</dbReference>
<dbReference type="PROSITE" id="PS00330">
    <property type="entry name" value="HEMOLYSIN_CALCIUM"/>
    <property type="match status" value="2"/>
</dbReference>
<dbReference type="NCBIfam" id="TIGR02059">
    <property type="entry name" value="swm_rep_I"/>
    <property type="match status" value="3"/>
</dbReference>
<dbReference type="Gene3D" id="2.150.10.10">
    <property type="entry name" value="Serralysin-like metalloprotease, C-terminal"/>
    <property type="match status" value="1"/>
</dbReference>
<dbReference type="InterPro" id="IPR011801">
    <property type="entry name" value="Swm_rep_I_cyn"/>
</dbReference>
<gene>
    <name evidence="5" type="ORF">KW868_21135</name>
</gene>
<evidence type="ECO:0000256" key="1">
    <source>
        <dbReference type="ARBA" id="ARBA00004613"/>
    </source>
</evidence>
<dbReference type="InterPro" id="IPR028059">
    <property type="entry name" value="SWM_rpt"/>
</dbReference>
<name>A0A8X8GLD9_ACIGI</name>
<feature type="domain" description="Bacterial Ig-like" evidence="4">
    <location>
        <begin position="356"/>
        <end position="426"/>
    </location>
</feature>
<dbReference type="RefSeq" id="WP_234624310.1">
    <property type="nucleotide sequence ID" value="NZ_JAHWXT010000012.1"/>
</dbReference>
<dbReference type="InterPro" id="IPR050557">
    <property type="entry name" value="RTX_toxin/Mannuronan_C5-epim"/>
</dbReference>
<evidence type="ECO:0000256" key="2">
    <source>
        <dbReference type="ARBA" id="ARBA00022525"/>
    </source>
</evidence>
<comment type="caution">
    <text evidence="5">The sequence shown here is derived from an EMBL/GenBank/DDBJ whole genome shotgun (WGS) entry which is preliminary data.</text>
</comment>
<dbReference type="AlphaFoldDB" id="A0A8X8GLD9"/>
<dbReference type="EMBL" id="JAHWXT010000012">
    <property type="protein sequence ID" value="MCF0266956.1"/>
    <property type="molecule type" value="Genomic_DNA"/>
</dbReference>
<dbReference type="InterPro" id="IPR018511">
    <property type="entry name" value="Hemolysin-typ_Ca-bd_CS"/>
</dbReference>
<dbReference type="InterPro" id="IPR044016">
    <property type="entry name" value="Big_13"/>
</dbReference>
<evidence type="ECO:0000256" key="3">
    <source>
        <dbReference type="ARBA" id="ARBA00022837"/>
    </source>
</evidence>
<dbReference type="SUPFAM" id="SSF51120">
    <property type="entry name" value="beta-Roll"/>
    <property type="match status" value="1"/>
</dbReference>
<keyword evidence="2" id="KW-0964">Secreted</keyword>
<dbReference type="NCBIfam" id="TIGR03661">
    <property type="entry name" value="T1SS_VCA0849"/>
    <property type="match status" value="1"/>
</dbReference>
<feature type="non-terminal residue" evidence="5">
    <location>
        <position position="1"/>
    </location>
</feature>
<dbReference type="PRINTS" id="PR00313">
    <property type="entry name" value="CABNDNGRPT"/>
</dbReference>
<keyword evidence="3" id="KW-0106">Calcium</keyword>
<dbReference type="InterPro" id="IPR011049">
    <property type="entry name" value="Serralysin-like_metalloprot_C"/>
</dbReference>
<dbReference type="Proteomes" id="UP000887320">
    <property type="component" value="Unassembled WGS sequence"/>
</dbReference>
<dbReference type="Pfam" id="PF19077">
    <property type="entry name" value="Big_13"/>
    <property type="match status" value="1"/>
</dbReference>
<evidence type="ECO:0000259" key="4">
    <source>
        <dbReference type="Pfam" id="PF19077"/>
    </source>
</evidence>
<dbReference type="InterPro" id="IPR013783">
    <property type="entry name" value="Ig-like_fold"/>
</dbReference>
<dbReference type="GO" id="GO:0005509">
    <property type="term" value="F:calcium ion binding"/>
    <property type="evidence" value="ECO:0007669"/>
    <property type="project" value="InterPro"/>
</dbReference>
<comment type="subcellular location">
    <subcellularLocation>
        <location evidence="1">Secreted</location>
    </subcellularLocation>
</comment>
<proteinExistence type="predicted"/>
<dbReference type="Pfam" id="PF00353">
    <property type="entry name" value="HemolysinCabind"/>
    <property type="match status" value="1"/>
</dbReference>
<dbReference type="Pfam" id="PF13753">
    <property type="entry name" value="SWM_repeat"/>
    <property type="match status" value="3"/>
</dbReference>
<dbReference type="PANTHER" id="PTHR38340">
    <property type="entry name" value="S-LAYER PROTEIN"/>
    <property type="match status" value="1"/>
</dbReference>